<evidence type="ECO:0000313" key="1">
    <source>
        <dbReference type="EMBL" id="KAF8785325.1"/>
    </source>
</evidence>
<gene>
    <name evidence="1" type="ORF">HNY73_010882</name>
</gene>
<protein>
    <submittedName>
        <fullName evidence="1">Uncharacterized protein</fullName>
    </submittedName>
</protein>
<evidence type="ECO:0000313" key="2">
    <source>
        <dbReference type="Proteomes" id="UP000807504"/>
    </source>
</evidence>
<proteinExistence type="predicted"/>
<comment type="caution">
    <text evidence="1">The sequence shown here is derived from an EMBL/GenBank/DDBJ whole genome shotgun (WGS) entry which is preliminary data.</text>
</comment>
<dbReference type="AlphaFoldDB" id="A0A8T0F4X7"/>
<dbReference type="EMBL" id="JABXBU010000030">
    <property type="protein sequence ID" value="KAF8785325.1"/>
    <property type="molecule type" value="Genomic_DNA"/>
</dbReference>
<organism evidence="1 2">
    <name type="scientific">Argiope bruennichi</name>
    <name type="common">Wasp spider</name>
    <name type="synonym">Aranea bruennichi</name>
    <dbReference type="NCBI Taxonomy" id="94029"/>
    <lineage>
        <taxon>Eukaryota</taxon>
        <taxon>Metazoa</taxon>
        <taxon>Ecdysozoa</taxon>
        <taxon>Arthropoda</taxon>
        <taxon>Chelicerata</taxon>
        <taxon>Arachnida</taxon>
        <taxon>Araneae</taxon>
        <taxon>Araneomorphae</taxon>
        <taxon>Entelegynae</taxon>
        <taxon>Araneoidea</taxon>
        <taxon>Araneidae</taxon>
        <taxon>Argiope</taxon>
    </lineage>
</organism>
<reference evidence="1" key="1">
    <citation type="journal article" date="2020" name="bioRxiv">
        <title>Chromosome-level reference genome of the European wasp spider Argiope bruennichi: a resource for studies on range expansion and evolutionary adaptation.</title>
        <authorList>
            <person name="Sheffer M.M."/>
            <person name="Hoppe A."/>
            <person name="Krehenwinkel H."/>
            <person name="Uhl G."/>
            <person name="Kuss A.W."/>
            <person name="Jensen L."/>
            <person name="Jensen C."/>
            <person name="Gillespie R.G."/>
            <person name="Hoff K.J."/>
            <person name="Prost S."/>
        </authorList>
    </citation>
    <scope>NUCLEOTIDE SEQUENCE</scope>
</reference>
<name>A0A8T0F4X7_ARGBR</name>
<accession>A0A8T0F4X7</accession>
<keyword evidence="2" id="KW-1185">Reference proteome</keyword>
<dbReference type="Proteomes" id="UP000807504">
    <property type="component" value="Unassembled WGS sequence"/>
</dbReference>
<sequence length="98" mass="11409">MDVTPRKARRKALRKSFTCSAKQIDDEFEKENPDTKQLLVLKALLNATFQRLEECQSEINVQIFKDENAEQVFEADFWSAENIETDIPNCAQKLINCR</sequence>
<reference evidence="1" key="2">
    <citation type="submission" date="2020-06" db="EMBL/GenBank/DDBJ databases">
        <authorList>
            <person name="Sheffer M."/>
        </authorList>
    </citation>
    <scope>NUCLEOTIDE SEQUENCE</scope>
</reference>